<sequence length="454" mass="49304">MFKRNAIACALACAFLTPALAHADDQADLKQLRDDFNAMKAQYEARIKALEAKVQENEQATQKAAAAAETANQKADQVATAPASSGGGSDNPNAFNPAVSLILSGTYTNRSNASKYHITGFQAAGEVAPDSRGFNLGESELGIYSNVDPYFYGGLNLSLTGDNTLSVEEAFLQTTALPNDFTLKFGRFYSGIGYQNSRHSHTWDFVDQPLAYRAFLGNQFADDGVQLKWLAPTDLFLQLGAEAGRGRIAGTTGRDKNGSNAGSIFGHVGGDIGISSSWRAGLSYLQVSPENRMSNDVNAAGADVTNSFTGNSKIAIADLVYKWAPNGNPVDQNFKFQSEFLHRSEDGLLNTDSYSSSQSGWYTQGVYQFLKGWRTGLRYDRLNSGSVNYGLNTSGLAFNGYNPKRISWMLDYSTSEFARIRLQLARDESSQTKADNQVLIQYQMSLGAHGAHAY</sequence>
<feature type="compositionally biased region" description="Low complexity" evidence="1">
    <location>
        <begin position="66"/>
        <end position="75"/>
    </location>
</feature>
<keyword evidence="2" id="KW-0732">Signal</keyword>
<dbReference type="Gene3D" id="2.40.160.10">
    <property type="entry name" value="Porin"/>
    <property type="match status" value="1"/>
</dbReference>
<dbReference type="Proteomes" id="UP001156664">
    <property type="component" value="Unassembled WGS sequence"/>
</dbReference>
<feature type="signal peptide" evidence="2">
    <location>
        <begin position="1"/>
        <end position="23"/>
    </location>
</feature>
<feature type="chain" id="PRO_5046299502" evidence="2">
    <location>
        <begin position="24"/>
        <end position="454"/>
    </location>
</feature>
<feature type="region of interest" description="Disordered" evidence="1">
    <location>
        <begin position="66"/>
        <end position="92"/>
    </location>
</feature>
<protein>
    <submittedName>
        <fullName evidence="3">TonB-dependent receptor</fullName>
    </submittedName>
</protein>
<evidence type="ECO:0000256" key="1">
    <source>
        <dbReference type="SAM" id="MobiDB-lite"/>
    </source>
</evidence>
<gene>
    <name evidence="3" type="ORF">GCM10007875_15460</name>
</gene>
<evidence type="ECO:0000256" key="2">
    <source>
        <dbReference type="SAM" id="SignalP"/>
    </source>
</evidence>
<evidence type="ECO:0000313" key="4">
    <source>
        <dbReference type="Proteomes" id="UP001156664"/>
    </source>
</evidence>
<organism evidence="3 4">
    <name type="scientific">Limnobacter litoralis</name>
    <dbReference type="NCBI Taxonomy" id="481366"/>
    <lineage>
        <taxon>Bacteria</taxon>
        <taxon>Pseudomonadati</taxon>
        <taxon>Pseudomonadota</taxon>
        <taxon>Betaproteobacteria</taxon>
        <taxon>Burkholderiales</taxon>
        <taxon>Burkholderiaceae</taxon>
        <taxon>Limnobacter</taxon>
    </lineage>
</organism>
<dbReference type="EMBL" id="BSOJ01000015">
    <property type="protein sequence ID" value="GLR26456.1"/>
    <property type="molecule type" value="Genomic_DNA"/>
</dbReference>
<name>A0ABQ5YT55_9BURK</name>
<dbReference type="SUPFAM" id="SSF56935">
    <property type="entry name" value="Porins"/>
    <property type="match status" value="1"/>
</dbReference>
<reference evidence="4" key="1">
    <citation type="journal article" date="2019" name="Int. J. Syst. Evol. Microbiol.">
        <title>The Global Catalogue of Microorganisms (GCM) 10K type strain sequencing project: providing services to taxonomists for standard genome sequencing and annotation.</title>
        <authorList>
            <consortium name="The Broad Institute Genomics Platform"/>
            <consortium name="The Broad Institute Genome Sequencing Center for Infectious Disease"/>
            <person name="Wu L."/>
            <person name="Ma J."/>
        </authorList>
    </citation>
    <scope>NUCLEOTIDE SEQUENCE [LARGE SCALE GENOMIC DNA]</scope>
    <source>
        <strain evidence="4">NBRC 105857</strain>
    </source>
</reference>
<proteinExistence type="predicted"/>
<comment type="caution">
    <text evidence="3">The sequence shown here is derived from an EMBL/GenBank/DDBJ whole genome shotgun (WGS) entry which is preliminary data.</text>
</comment>
<keyword evidence="3" id="KW-0675">Receptor</keyword>
<dbReference type="InterPro" id="IPR023614">
    <property type="entry name" value="Porin_dom_sf"/>
</dbReference>
<dbReference type="RefSeq" id="WP_284281045.1">
    <property type="nucleotide sequence ID" value="NZ_BSOJ01000015.1"/>
</dbReference>
<evidence type="ECO:0000313" key="3">
    <source>
        <dbReference type="EMBL" id="GLR26456.1"/>
    </source>
</evidence>
<keyword evidence="4" id="KW-1185">Reference proteome</keyword>
<accession>A0ABQ5YT55</accession>